<evidence type="ECO:0000256" key="1">
    <source>
        <dbReference type="SAM" id="MobiDB-lite"/>
    </source>
</evidence>
<keyword evidence="3" id="KW-1185">Reference proteome</keyword>
<feature type="compositionally biased region" description="Basic and acidic residues" evidence="1">
    <location>
        <begin position="1"/>
        <end position="21"/>
    </location>
</feature>
<dbReference type="EMBL" id="PGFF01000001">
    <property type="protein sequence ID" value="PJJ70694.1"/>
    <property type="molecule type" value="Genomic_DNA"/>
</dbReference>
<sequence length="70" mass="7207">MTDPNTNRDEHASTGAHRADDATTTSDELDAELTPSDTDDPVGDESSWEPGAGRPSPSVGGGAQDVRPDA</sequence>
<gene>
    <name evidence="2" type="ORF">CLV46_0216</name>
</gene>
<feature type="region of interest" description="Disordered" evidence="1">
    <location>
        <begin position="1"/>
        <end position="70"/>
    </location>
</feature>
<organism evidence="2 3">
    <name type="scientific">Diaminobutyricimonas aerilata</name>
    <dbReference type="NCBI Taxonomy" id="1162967"/>
    <lineage>
        <taxon>Bacteria</taxon>
        <taxon>Bacillati</taxon>
        <taxon>Actinomycetota</taxon>
        <taxon>Actinomycetes</taxon>
        <taxon>Micrococcales</taxon>
        <taxon>Microbacteriaceae</taxon>
        <taxon>Diaminobutyricimonas</taxon>
    </lineage>
</organism>
<evidence type="ECO:0000313" key="2">
    <source>
        <dbReference type="EMBL" id="PJJ70694.1"/>
    </source>
</evidence>
<dbReference type="Proteomes" id="UP000228758">
    <property type="component" value="Unassembled WGS sequence"/>
</dbReference>
<dbReference type="RefSeq" id="WP_100363086.1">
    <property type="nucleotide sequence ID" value="NZ_PGFF01000001.1"/>
</dbReference>
<name>A0A2M9CFH3_9MICO</name>
<evidence type="ECO:0000313" key="3">
    <source>
        <dbReference type="Proteomes" id="UP000228758"/>
    </source>
</evidence>
<dbReference type="AlphaFoldDB" id="A0A2M9CFH3"/>
<proteinExistence type="predicted"/>
<feature type="compositionally biased region" description="Acidic residues" evidence="1">
    <location>
        <begin position="27"/>
        <end position="47"/>
    </location>
</feature>
<protein>
    <submittedName>
        <fullName evidence="2">Uncharacterized protein</fullName>
    </submittedName>
</protein>
<comment type="caution">
    <text evidence="2">The sequence shown here is derived from an EMBL/GenBank/DDBJ whole genome shotgun (WGS) entry which is preliminary data.</text>
</comment>
<accession>A0A2M9CFH3</accession>
<reference evidence="2 3" key="1">
    <citation type="submission" date="2017-11" db="EMBL/GenBank/DDBJ databases">
        <title>Genomic Encyclopedia of Archaeal and Bacterial Type Strains, Phase II (KMG-II): From Individual Species to Whole Genera.</title>
        <authorList>
            <person name="Goeker M."/>
        </authorList>
    </citation>
    <scope>NUCLEOTIDE SEQUENCE [LARGE SCALE GENOMIC DNA]</scope>
    <source>
        <strain evidence="2 3">DSM 27393</strain>
    </source>
</reference>